<protein>
    <submittedName>
        <fullName evidence="1">Uncharacterized protein</fullName>
    </submittedName>
</protein>
<evidence type="ECO:0000313" key="2">
    <source>
        <dbReference type="Proteomes" id="UP001058074"/>
    </source>
</evidence>
<proteinExistence type="predicted"/>
<comment type="caution">
    <text evidence="1">The sequence shown here is derived from an EMBL/GenBank/DDBJ whole genome shotgun (WGS) entry which is preliminary data.</text>
</comment>
<accession>A0ACB5RB21</accession>
<name>A0ACB5RB21_9CLOT</name>
<sequence>MNLFNEIKEFKEVSYFDLANKFNKDNQSNEKLNGELDRLLEDGVVIEEDGLYILADAL</sequence>
<keyword evidence="2" id="KW-1185">Reference proteome</keyword>
<dbReference type="EMBL" id="BROD01000001">
    <property type="protein sequence ID" value="GKX66054.1"/>
    <property type="molecule type" value="Genomic_DNA"/>
</dbReference>
<evidence type="ECO:0000313" key="1">
    <source>
        <dbReference type="EMBL" id="GKX66054.1"/>
    </source>
</evidence>
<reference evidence="1" key="1">
    <citation type="journal article" date="2025" name="Int. J. Syst. Evol. Microbiol.">
        <title>Inconstantimicrobium mannanitabidum sp. nov., a novel member of the family Clostridiaceae isolated from anoxic soil under the treatment of reductive soil disinfestation.</title>
        <authorList>
            <person name="Ueki A."/>
            <person name="Tonouchi A."/>
            <person name="Honma S."/>
            <person name="Kaku N."/>
            <person name="Ueki K."/>
        </authorList>
    </citation>
    <scope>NUCLEOTIDE SEQUENCE</scope>
    <source>
        <strain evidence="1">TW13</strain>
    </source>
</reference>
<organism evidence="1 2">
    <name type="scientific">Inconstantimicrobium mannanitabidum</name>
    <dbReference type="NCBI Taxonomy" id="1604901"/>
    <lineage>
        <taxon>Bacteria</taxon>
        <taxon>Bacillati</taxon>
        <taxon>Bacillota</taxon>
        <taxon>Clostridia</taxon>
        <taxon>Eubacteriales</taxon>
        <taxon>Clostridiaceae</taxon>
        <taxon>Inconstantimicrobium</taxon>
    </lineage>
</organism>
<dbReference type="Proteomes" id="UP001058074">
    <property type="component" value="Unassembled WGS sequence"/>
</dbReference>
<gene>
    <name evidence="1" type="ORF">rsdtw13_13120</name>
</gene>